<gene>
    <name evidence="1" type="ORF">CWATWH0003_2234</name>
</gene>
<name>G5J411_CROWT</name>
<dbReference type="Pfam" id="PF21826">
    <property type="entry name" value="DUF6887"/>
    <property type="match status" value="1"/>
</dbReference>
<sequence length="68" mass="8103">MSEINYAQMSDKELRKYFLEHKNEQSTLQAYLQRRNQQPKQVITKVGDPDFDLKIEQAIKSKKSYPIN</sequence>
<dbReference type="AlphaFoldDB" id="G5J411"/>
<dbReference type="EMBL" id="AESD01000340">
    <property type="protein sequence ID" value="EHJ13069.1"/>
    <property type="molecule type" value="Genomic_DNA"/>
</dbReference>
<evidence type="ECO:0000313" key="2">
    <source>
        <dbReference type="Proteomes" id="UP000003477"/>
    </source>
</evidence>
<protein>
    <submittedName>
        <fullName evidence="1">Uncharacterized protein</fullName>
    </submittedName>
</protein>
<evidence type="ECO:0000313" key="1">
    <source>
        <dbReference type="EMBL" id="EHJ13069.1"/>
    </source>
</evidence>
<accession>G5J411</accession>
<organism evidence="1 2">
    <name type="scientific">Crocosphaera watsonii WH 0003</name>
    <dbReference type="NCBI Taxonomy" id="423471"/>
    <lineage>
        <taxon>Bacteria</taxon>
        <taxon>Bacillati</taxon>
        <taxon>Cyanobacteriota</taxon>
        <taxon>Cyanophyceae</taxon>
        <taxon>Oscillatoriophycideae</taxon>
        <taxon>Chroococcales</taxon>
        <taxon>Aphanothecaceae</taxon>
        <taxon>Crocosphaera</taxon>
    </lineage>
</organism>
<dbReference type="Proteomes" id="UP000003477">
    <property type="component" value="Unassembled WGS sequence"/>
</dbReference>
<dbReference type="InterPro" id="IPR054053">
    <property type="entry name" value="DUF6887"/>
</dbReference>
<reference evidence="1 2" key="1">
    <citation type="journal article" date="2011" name="Front. Microbiol.">
        <title>Two Strains of Crocosphaera watsonii with Highly Conserved Genomes are Distinguished by Strain-Specific Features.</title>
        <authorList>
            <person name="Bench S.R."/>
            <person name="Ilikchyan I.N."/>
            <person name="Tripp H.J."/>
            <person name="Zehr J.P."/>
        </authorList>
    </citation>
    <scope>NUCLEOTIDE SEQUENCE [LARGE SCALE GENOMIC DNA]</scope>
    <source>
        <strain evidence="1 2">WH 0003</strain>
    </source>
</reference>
<dbReference type="GeneID" id="88765941"/>
<dbReference type="PATRIC" id="fig|423471.3.peg.2098"/>
<comment type="caution">
    <text evidence="1">The sequence shown here is derived from an EMBL/GenBank/DDBJ whole genome shotgun (WGS) entry which is preliminary data.</text>
</comment>
<dbReference type="RefSeq" id="WP_007310504.1">
    <property type="nucleotide sequence ID" value="NZ_AESD01000340.1"/>
</dbReference>
<proteinExistence type="predicted"/>